<feature type="domain" description="Pleckstrin homology" evidence="2">
    <location>
        <begin position="88"/>
        <end position="155"/>
    </location>
</feature>
<feature type="region of interest" description="Disordered" evidence="1">
    <location>
        <begin position="1"/>
        <end position="24"/>
    </location>
</feature>
<dbReference type="PANTHER" id="PTHR28190:SF1">
    <property type="entry name" value="NUCLEAR MIGRATION PROTEIN NUM1"/>
    <property type="match status" value="1"/>
</dbReference>
<name>A0A4P9Z788_9ASCO</name>
<evidence type="ECO:0000256" key="1">
    <source>
        <dbReference type="SAM" id="MobiDB-lite"/>
    </source>
</evidence>
<dbReference type="Proteomes" id="UP000268321">
    <property type="component" value="Unassembled WGS sequence"/>
</dbReference>
<feature type="non-terminal residue" evidence="3">
    <location>
        <position position="1"/>
    </location>
</feature>
<dbReference type="GO" id="GO:0015631">
    <property type="term" value="F:tubulin binding"/>
    <property type="evidence" value="ECO:0007669"/>
    <property type="project" value="TreeGrafter"/>
</dbReference>
<dbReference type="GO" id="GO:0005739">
    <property type="term" value="C:mitochondrion"/>
    <property type="evidence" value="ECO:0007669"/>
    <property type="project" value="TreeGrafter"/>
</dbReference>
<feature type="compositionally biased region" description="Low complexity" evidence="1">
    <location>
        <begin position="1"/>
        <end position="11"/>
    </location>
</feature>
<dbReference type="AlphaFoldDB" id="A0A4P9Z788"/>
<proteinExistence type="predicted"/>
<dbReference type="OrthoDB" id="2149224at2759"/>
<accession>A0A4P9Z788</accession>
<reference evidence="4" key="1">
    <citation type="journal article" date="2018" name="Nat. Microbiol.">
        <title>Leveraging single-cell genomics to expand the fungal tree of life.</title>
        <authorList>
            <person name="Ahrendt S.R."/>
            <person name="Quandt C.A."/>
            <person name="Ciobanu D."/>
            <person name="Clum A."/>
            <person name="Salamov A."/>
            <person name="Andreopoulos B."/>
            <person name="Cheng J.F."/>
            <person name="Woyke T."/>
            <person name="Pelin A."/>
            <person name="Henrissat B."/>
            <person name="Reynolds N.K."/>
            <person name="Benny G.L."/>
            <person name="Smith M.E."/>
            <person name="James T.Y."/>
            <person name="Grigoriev I.V."/>
        </authorList>
    </citation>
    <scope>NUCLEOTIDE SEQUENCE [LARGE SCALE GENOMIC DNA]</scope>
    <source>
        <strain evidence="4">Baker2002</strain>
    </source>
</reference>
<dbReference type="Pfam" id="PF12814">
    <property type="entry name" value="Mcp5_PH"/>
    <property type="match status" value="1"/>
</dbReference>
<evidence type="ECO:0000259" key="2">
    <source>
        <dbReference type="Pfam" id="PF12814"/>
    </source>
</evidence>
<protein>
    <recommendedName>
        <fullName evidence="2">Pleckstrin homology domain-containing protein</fullName>
    </recommendedName>
</protein>
<dbReference type="GO" id="GO:0032065">
    <property type="term" value="P:maintenance of protein location in cell cortex"/>
    <property type="evidence" value="ECO:0007669"/>
    <property type="project" value="InterPro"/>
</dbReference>
<dbReference type="PANTHER" id="PTHR28190">
    <property type="entry name" value="NUCLEAR MIGRATION PROTEIN NUM1"/>
    <property type="match status" value="1"/>
</dbReference>
<dbReference type="GO" id="GO:0005934">
    <property type="term" value="C:cellular bud tip"/>
    <property type="evidence" value="ECO:0007669"/>
    <property type="project" value="TreeGrafter"/>
</dbReference>
<organism evidence="3 4">
    <name type="scientific">Metschnikowia bicuspidata</name>
    <dbReference type="NCBI Taxonomy" id="27322"/>
    <lineage>
        <taxon>Eukaryota</taxon>
        <taxon>Fungi</taxon>
        <taxon>Dikarya</taxon>
        <taxon>Ascomycota</taxon>
        <taxon>Saccharomycotina</taxon>
        <taxon>Pichiomycetes</taxon>
        <taxon>Metschnikowiaceae</taxon>
        <taxon>Metschnikowia</taxon>
    </lineage>
</organism>
<dbReference type="InterPro" id="IPR024774">
    <property type="entry name" value="PH_dom-Mcp5-type"/>
</dbReference>
<feature type="non-terminal residue" evidence="3">
    <location>
        <position position="157"/>
    </location>
</feature>
<keyword evidence="4" id="KW-1185">Reference proteome</keyword>
<sequence length="157" mass="17284">LQRKASAAADAENNDAKHNVHARQGAQNDRAALAAFDSLVERVASTGAETCASSSATTLERYHSARTYDAESITAISIATNLSFTDKSMIPAITQVVIGEYLFKYYRRLGPLSAISALRHERYFWVHPYSLTLYWSSSNPVLSNPSDVRTKAMAIVR</sequence>
<dbReference type="EMBL" id="ML004870">
    <property type="protein sequence ID" value="RKP28543.1"/>
    <property type="molecule type" value="Genomic_DNA"/>
</dbReference>
<dbReference type="InterPro" id="IPR053005">
    <property type="entry name" value="Nuclear_Pos-Cytoskel_Interact"/>
</dbReference>
<evidence type="ECO:0000313" key="4">
    <source>
        <dbReference type="Proteomes" id="UP000268321"/>
    </source>
</evidence>
<evidence type="ECO:0000313" key="3">
    <source>
        <dbReference type="EMBL" id="RKP28543.1"/>
    </source>
</evidence>
<gene>
    <name evidence="3" type="ORF">METBISCDRAFT_29070</name>
</gene>
<dbReference type="GO" id="GO:0005938">
    <property type="term" value="C:cell cortex"/>
    <property type="evidence" value="ECO:0007669"/>
    <property type="project" value="InterPro"/>
</dbReference>
<dbReference type="GO" id="GO:0005543">
    <property type="term" value="F:phospholipid binding"/>
    <property type="evidence" value="ECO:0007669"/>
    <property type="project" value="InterPro"/>
</dbReference>
<dbReference type="GO" id="GO:0000226">
    <property type="term" value="P:microtubule cytoskeleton organization"/>
    <property type="evidence" value="ECO:0007669"/>
    <property type="project" value="TreeGrafter"/>
</dbReference>